<keyword evidence="4" id="KW-1133">Transmembrane helix</keyword>
<comment type="caution">
    <text evidence="8">The sequence shown here is derived from an EMBL/GenBank/DDBJ whole genome shotgun (WGS) entry which is preliminary data.</text>
</comment>
<dbReference type="InterPro" id="IPR033480">
    <property type="entry name" value="sCache_2"/>
</dbReference>
<sequence length="151" mass="16310">MPVAMLASVALSSVAYATDHGTEAEAQEMVKKAVALVKSAGPEKAYKAFTEHPDATFNHKDLYVFVYDFEGNCLAQGANAKMVGKNLLSMKDVDGNAFIKGMIDTVKASSKGWYGPYKFNNPATKSYDLKRSYCERGAGDTIVCVGTYVAK</sequence>
<dbReference type="Proteomes" id="UP000637632">
    <property type="component" value="Unassembled WGS sequence"/>
</dbReference>
<dbReference type="Pfam" id="PF17200">
    <property type="entry name" value="sCache_2"/>
    <property type="match status" value="1"/>
</dbReference>
<feature type="domain" description="Single Cache" evidence="7">
    <location>
        <begin position="2"/>
        <end position="100"/>
    </location>
</feature>
<name>A0ABR6XC18_9BURK</name>
<keyword evidence="6" id="KW-0732">Signal</keyword>
<keyword evidence="2" id="KW-1003">Cell membrane</keyword>
<gene>
    <name evidence="8" type="ORF">H8K26_03360</name>
</gene>
<evidence type="ECO:0000256" key="5">
    <source>
        <dbReference type="ARBA" id="ARBA00023136"/>
    </source>
</evidence>
<evidence type="ECO:0000313" key="8">
    <source>
        <dbReference type="EMBL" id="MBC3810468.1"/>
    </source>
</evidence>
<keyword evidence="5" id="KW-0472">Membrane</keyword>
<comment type="subcellular location">
    <subcellularLocation>
        <location evidence="1">Cell membrane</location>
        <topology evidence="1">Multi-pass membrane protein</topology>
    </subcellularLocation>
</comment>
<protein>
    <submittedName>
        <fullName evidence="8">Cache domain-containing protein</fullName>
    </submittedName>
</protein>
<organism evidence="8 9">
    <name type="scientific">Undibacterium aquatile</name>
    <dbReference type="NCBI Taxonomy" id="1537398"/>
    <lineage>
        <taxon>Bacteria</taxon>
        <taxon>Pseudomonadati</taxon>
        <taxon>Pseudomonadota</taxon>
        <taxon>Betaproteobacteria</taxon>
        <taxon>Burkholderiales</taxon>
        <taxon>Oxalobacteraceae</taxon>
        <taxon>Undibacterium</taxon>
    </lineage>
</organism>
<evidence type="ECO:0000256" key="6">
    <source>
        <dbReference type="SAM" id="SignalP"/>
    </source>
</evidence>
<keyword evidence="9" id="KW-1185">Reference proteome</keyword>
<dbReference type="SMART" id="SM01049">
    <property type="entry name" value="Cache_2"/>
    <property type="match status" value="1"/>
</dbReference>
<dbReference type="Gene3D" id="3.30.450.20">
    <property type="entry name" value="PAS domain"/>
    <property type="match status" value="1"/>
</dbReference>
<evidence type="ECO:0000313" key="9">
    <source>
        <dbReference type="Proteomes" id="UP000637632"/>
    </source>
</evidence>
<evidence type="ECO:0000256" key="2">
    <source>
        <dbReference type="ARBA" id="ARBA00022475"/>
    </source>
</evidence>
<accession>A0ABR6XC18</accession>
<proteinExistence type="predicted"/>
<evidence type="ECO:0000259" key="7">
    <source>
        <dbReference type="SMART" id="SM01049"/>
    </source>
</evidence>
<reference evidence="8 9" key="1">
    <citation type="submission" date="2020-08" db="EMBL/GenBank/DDBJ databases">
        <title>Novel species isolated from subtropical streams in China.</title>
        <authorList>
            <person name="Lu H."/>
        </authorList>
    </citation>
    <scope>NUCLEOTIDE SEQUENCE [LARGE SCALE GENOMIC DNA]</scope>
    <source>
        <strain evidence="8 9">CCTCC AB 2015119</strain>
    </source>
</reference>
<keyword evidence="3" id="KW-0812">Transmembrane</keyword>
<evidence type="ECO:0000256" key="1">
    <source>
        <dbReference type="ARBA" id="ARBA00004651"/>
    </source>
</evidence>
<feature type="chain" id="PRO_5045910960" evidence="6">
    <location>
        <begin position="18"/>
        <end position="151"/>
    </location>
</feature>
<evidence type="ECO:0000256" key="3">
    <source>
        <dbReference type="ARBA" id="ARBA00022692"/>
    </source>
</evidence>
<feature type="signal peptide" evidence="6">
    <location>
        <begin position="1"/>
        <end position="17"/>
    </location>
</feature>
<dbReference type="EMBL" id="JACOFT010000001">
    <property type="protein sequence ID" value="MBC3810468.1"/>
    <property type="molecule type" value="Genomic_DNA"/>
</dbReference>
<evidence type="ECO:0000256" key="4">
    <source>
        <dbReference type="ARBA" id="ARBA00022989"/>
    </source>
</evidence>